<evidence type="ECO:0000313" key="3">
    <source>
        <dbReference type="EMBL" id="CAH2046302.1"/>
    </source>
</evidence>
<dbReference type="PANTHER" id="PTHR36766">
    <property type="entry name" value="PLANT BROAD-SPECTRUM MILDEW RESISTANCE PROTEIN RPW8"/>
    <property type="match status" value="1"/>
</dbReference>
<organism evidence="3 4">
    <name type="scientific">Thlaspi arvense</name>
    <name type="common">Field penny-cress</name>
    <dbReference type="NCBI Taxonomy" id="13288"/>
    <lineage>
        <taxon>Eukaryota</taxon>
        <taxon>Viridiplantae</taxon>
        <taxon>Streptophyta</taxon>
        <taxon>Embryophyta</taxon>
        <taxon>Tracheophyta</taxon>
        <taxon>Spermatophyta</taxon>
        <taxon>Magnoliopsida</taxon>
        <taxon>eudicotyledons</taxon>
        <taxon>Gunneridae</taxon>
        <taxon>Pentapetalae</taxon>
        <taxon>rosids</taxon>
        <taxon>malvids</taxon>
        <taxon>Brassicales</taxon>
        <taxon>Brassicaceae</taxon>
        <taxon>Thlaspideae</taxon>
        <taxon>Thlaspi</taxon>
    </lineage>
</organism>
<dbReference type="InterPro" id="IPR027417">
    <property type="entry name" value="P-loop_NTPase"/>
</dbReference>
<dbReference type="Proteomes" id="UP000836841">
    <property type="component" value="Chromosome 2"/>
</dbReference>
<protein>
    <recommendedName>
        <fullName evidence="2">NB-ARC domain-containing protein</fullName>
    </recommendedName>
</protein>
<dbReference type="EMBL" id="OU466858">
    <property type="protein sequence ID" value="CAH2046302.1"/>
    <property type="molecule type" value="Genomic_DNA"/>
</dbReference>
<dbReference type="Gene3D" id="3.40.50.300">
    <property type="entry name" value="P-loop containing nucleotide triphosphate hydrolases"/>
    <property type="match status" value="1"/>
</dbReference>
<dbReference type="GO" id="GO:0043531">
    <property type="term" value="F:ADP binding"/>
    <property type="evidence" value="ECO:0007669"/>
    <property type="project" value="InterPro"/>
</dbReference>
<reference evidence="3 4" key="1">
    <citation type="submission" date="2022-03" db="EMBL/GenBank/DDBJ databases">
        <authorList>
            <person name="Nunn A."/>
            <person name="Chopra R."/>
            <person name="Nunn A."/>
            <person name="Contreras Garrido A."/>
        </authorList>
    </citation>
    <scope>NUCLEOTIDE SEQUENCE [LARGE SCALE GENOMIC DNA]</scope>
</reference>
<dbReference type="SUPFAM" id="SSF52540">
    <property type="entry name" value="P-loop containing nucleoside triphosphate hydrolases"/>
    <property type="match status" value="1"/>
</dbReference>
<dbReference type="Pfam" id="PF00931">
    <property type="entry name" value="NB-ARC"/>
    <property type="match status" value="1"/>
</dbReference>
<accession>A0AAU9RLW3</accession>
<gene>
    <name evidence="3" type="ORF">TAV2_LOCUS6174</name>
</gene>
<dbReference type="GO" id="GO:0006952">
    <property type="term" value="P:defense response"/>
    <property type="evidence" value="ECO:0007669"/>
    <property type="project" value="UniProtKB-KW"/>
</dbReference>
<feature type="domain" description="NB-ARC" evidence="2">
    <location>
        <begin position="69"/>
        <end position="289"/>
    </location>
</feature>
<evidence type="ECO:0000313" key="4">
    <source>
        <dbReference type="Proteomes" id="UP000836841"/>
    </source>
</evidence>
<evidence type="ECO:0000256" key="1">
    <source>
        <dbReference type="ARBA" id="ARBA00022821"/>
    </source>
</evidence>
<name>A0AAU9RLW3_THLAR</name>
<sequence length="344" mass="39641">MATEITLHHGLGKGDFRQRFYARCEEWIAKNQVLEESKHPSSVLLVEEDRAETKPAVPDHEIYGFNNEIKSLEDFLLDQKVYREFMSLVIVGEYGVGKTALCQMIFNNENVKTTYAPRIWISMHSNESKEGVDGKIYVLKKILKGLGVEGDVFESIHREAEEEAANSQEAGEIDGETGKEKELSALLYALHLDLRWKKYLIVFDDVREEDHWNEMLQEGEVRLKKDDKWGKYLSDGFPKGSGGRVIYTTRDQILAKKLVAEKHEIHRLWPLSDPHSLWRIYDAEVTKQNKYPPSKDKKCVDELMNKSRGLPLAVRLMATLKPVYLDDELYPEDNATYPLNTSGY</sequence>
<evidence type="ECO:0000259" key="2">
    <source>
        <dbReference type="Pfam" id="PF00931"/>
    </source>
</evidence>
<keyword evidence="4" id="KW-1185">Reference proteome</keyword>
<proteinExistence type="predicted"/>
<dbReference type="AlphaFoldDB" id="A0AAU9RLW3"/>
<dbReference type="PANTHER" id="PTHR36766:SF30">
    <property type="entry name" value="TIR-NBS TYPE DISEASE RESISTANCE PROTEIN-RELATED"/>
    <property type="match status" value="1"/>
</dbReference>
<keyword evidence="1" id="KW-0611">Plant defense</keyword>
<dbReference type="InterPro" id="IPR002182">
    <property type="entry name" value="NB-ARC"/>
</dbReference>